<dbReference type="Proteomes" id="UP000005990">
    <property type="component" value="Unassembled WGS sequence"/>
</dbReference>
<reference evidence="2 3" key="1">
    <citation type="submission" date="2010-10" db="EMBL/GenBank/DDBJ databases">
        <authorList>
            <person name="Durkin A.S."/>
            <person name="Madupu R."/>
            <person name="Torralba M."/>
            <person name="Gillis M."/>
            <person name="Methe B."/>
            <person name="Sutton G."/>
            <person name="Nelson K.E."/>
        </authorList>
    </citation>
    <scope>NUCLEOTIDE SEQUENCE [LARGE SCALE GENOMIC DNA]</scope>
    <source>
        <strain evidence="2 3">ACS-139-V-Col8</strain>
    </source>
</reference>
<dbReference type="InterPro" id="IPR016977">
    <property type="entry name" value="ComGF"/>
</dbReference>
<evidence type="ECO:0000256" key="1">
    <source>
        <dbReference type="SAM" id="Phobius"/>
    </source>
</evidence>
<feature type="transmembrane region" description="Helical" evidence="1">
    <location>
        <begin position="7"/>
        <end position="27"/>
    </location>
</feature>
<dbReference type="Pfam" id="PF15980">
    <property type="entry name" value="ComGF"/>
    <property type="match status" value="1"/>
</dbReference>
<keyword evidence="1" id="KW-1133">Transmembrane helix</keyword>
<keyword evidence="1" id="KW-0472">Membrane</keyword>
<evidence type="ECO:0000313" key="3">
    <source>
        <dbReference type="Proteomes" id="UP000005990"/>
    </source>
</evidence>
<name>E4KNJ7_9LACT</name>
<comment type="caution">
    <text evidence="2">The sequence shown here is derived from an EMBL/GenBank/DDBJ whole genome shotgun (WGS) entry which is preliminary data.</text>
</comment>
<dbReference type="RefSeq" id="WP_006418044.1">
    <property type="nucleotide sequence ID" value="NZ_AENN01000011.1"/>
</dbReference>
<proteinExistence type="predicted"/>
<accession>E4KNJ7</accession>
<keyword evidence="3" id="KW-1185">Reference proteome</keyword>
<dbReference type="NCBIfam" id="NF041002">
    <property type="entry name" value="pilin_ComGF"/>
    <property type="match status" value="1"/>
</dbReference>
<dbReference type="STRING" id="908337.HMPREF9257_0360"/>
<dbReference type="eggNOG" id="COG4940">
    <property type="taxonomic scope" value="Bacteria"/>
</dbReference>
<evidence type="ECO:0000313" key="2">
    <source>
        <dbReference type="EMBL" id="EFR31510.1"/>
    </source>
</evidence>
<protein>
    <submittedName>
        <fullName evidence="2">Prepilin-type cleavage/methylation N-terminal domain protein</fullName>
    </submittedName>
</protein>
<sequence length="149" mass="17339">MKAQTKAFTLIESLFVLFIASLILYSLQSVLLVYRQEVNRVQADHYLDFHQFLVLLENELKRYDQVQVESKQIIVKGNEAETFYLQAYQNQLIKRPGYHPLLLEVADFTFFEFSSGLYVWVEFDNGQKFTGFIPLKLSVQKVGSADEIS</sequence>
<dbReference type="AlphaFoldDB" id="E4KNJ7"/>
<dbReference type="OrthoDB" id="2185379at2"/>
<gene>
    <name evidence="2" type="ORF">HMPREF9257_0360</name>
</gene>
<keyword evidence="1" id="KW-0812">Transmembrane</keyword>
<dbReference type="EMBL" id="AENN01000011">
    <property type="protein sequence ID" value="EFR31510.1"/>
    <property type="molecule type" value="Genomic_DNA"/>
</dbReference>
<organism evidence="2 3">
    <name type="scientific">Eremococcus coleocola ACS-139-V-Col8</name>
    <dbReference type="NCBI Taxonomy" id="908337"/>
    <lineage>
        <taxon>Bacteria</taxon>
        <taxon>Bacillati</taxon>
        <taxon>Bacillota</taxon>
        <taxon>Bacilli</taxon>
        <taxon>Lactobacillales</taxon>
        <taxon>Aerococcaceae</taxon>
        <taxon>Eremococcus</taxon>
    </lineage>
</organism>